<sequence>MSARNRQRRLPISCEPCRLRKIRCSRPRGPPPCETCERRGLASDCLYAGRDLASPPARPTLPLSPLSERATSDVSTQDESLAARVAKLEALLKANGGTAQDLSTSRPTVRPITKKGTLSTTKSGHERFTPFPLLDSSQEPLHDPQQAIASSINLSSGPYPFGKREVDIAALLDHLPARSHCQQLVGVYFTSFASLFHILHDPTFSDQYATFEQSPETTQLSWLALLFAILGTAVTALDSSSQLLRDISWKKTTAERIAELSERYRTAALRCLEADNYLWEQNVTTLQALIVLIYGINHSHGQTWTLLGVTYHVALAIGCHVDPSEFGLDRIKSEERRRCWAGVMMLYMLQNTSLGHLGPDPRHASEGVRLPADLNDSDLVAGDTDLSASASSATQMSYLLLKFRLYEVASDIRCLVLDVPQPSPTLIDRMDRIISEEQSAWNEKYLAHSTSEPLPMCHQAHVDILYGYAHQLTLLLHHKSMRCFSSGSPQYHRSTLRCIESAKALLHLHTTFLTSADLAPFGWYLRGICSFHAFHAAVTLVAMLTSNSWGQDCEGCLTLVRGCADRFETMVQVSSICEKAAPMLRLLV</sequence>
<dbReference type="GO" id="GO:0005634">
    <property type="term" value="C:nucleus"/>
    <property type="evidence" value="ECO:0007669"/>
    <property type="project" value="UniProtKB-SubCell"/>
</dbReference>
<dbReference type="InterPro" id="IPR001138">
    <property type="entry name" value="Zn2Cys6_DnaBD"/>
</dbReference>
<comment type="subcellular location">
    <subcellularLocation>
        <location evidence="1">Nucleus</location>
    </subcellularLocation>
</comment>
<keyword evidence="7" id="KW-1185">Reference proteome</keyword>
<dbReference type="InterPro" id="IPR007219">
    <property type="entry name" value="XnlR_reg_dom"/>
</dbReference>
<organism evidence="6 7">
    <name type="scientific">Lophiostoma macrostomum CBS 122681</name>
    <dbReference type="NCBI Taxonomy" id="1314788"/>
    <lineage>
        <taxon>Eukaryota</taxon>
        <taxon>Fungi</taxon>
        <taxon>Dikarya</taxon>
        <taxon>Ascomycota</taxon>
        <taxon>Pezizomycotina</taxon>
        <taxon>Dothideomycetes</taxon>
        <taxon>Pleosporomycetidae</taxon>
        <taxon>Pleosporales</taxon>
        <taxon>Lophiostomataceae</taxon>
        <taxon>Lophiostoma</taxon>
    </lineage>
</organism>
<dbReference type="GO" id="GO:0008270">
    <property type="term" value="F:zinc ion binding"/>
    <property type="evidence" value="ECO:0007669"/>
    <property type="project" value="InterPro"/>
</dbReference>
<dbReference type="EMBL" id="MU004642">
    <property type="protein sequence ID" value="KAF2647287.1"/>
    <property type="molecule type" value="Genomic_DNA"/>
</dbReference>
<feature type="domain" description="Zn(2)-C6 fungal-type" evidence="5">
    <location>
        <begin position="13"/>
        <end position="47"/>
    </location>
</feature>
<dbReference type="CDD" id="cd12148">
    <property type="entry name" value="fungal_TF_MHR"/>
    <property type="match status" value="1"/>
</dbReference>
<feature type="compositionally biased region" description="Polar residues" evidence="4">
    <location>
        <begin position="97"/>
        <end position="107"/>
    </location>
</feature>
<evidence type="ECO:0000256" key="2">
    <source>
        <dbReference type="ARBA" id="ARBA00022723"/>
    </source>
</evidence>
<protein>
    <recommendedName>
        <fullName evidence="5">Zn(2)-C6 fungal-type domain-containing protein</fullName>
    </recommendedName>
</protein>
<evidence type="ECO:0000313" key="7">
    <source>
        <dbReference type="Proteomes" id="UP000799324"/>
    </source>
</evidence>
<keyword evidence="2" id="KW-0479">Metal-binding</keyword>
<name>A0A6A6SJX8_9PLEO</name>
<evidence type="ECO:0000259" key="5">
    <source>
        <dbReference type="PROSITE" id="PS50048"/>
    </source>
</evidence>
<dbReference type="GO" id="GO:0003677">
    <property type="term" value="F:DNA binding"/>
    <property type="evidence" value="ECO:0007669"/>
    <property type="project" value="InterPro"/>
</dbReference>
<dbReference type="GO" id="GO:0006351">
    <property type="term" value="P:DNA-templated transcription"/>
    <property type="evidence" value="ECO:0007669"/>
    <property type="project" value="InterPro"/>
</dbReference>
<dbReference type="PANTHER" id="PTHR31001:SF40">
    <property type="entry name" value="ZN(II)2CYS6 TRANSCRIPTION FACTOR (EUROFUNG)"/>
    <property type="match status" value="1"/>
</dbReference>
<dbReference type="OrthoDB" id="2406834at2759"/>
<evidence type="ECO:0000313" key="6">
    <source>
        <dbReference type="EMBL" id="KAF2647287.1"/>
    </source>
</evidence>
<dbReference type="InterPro" id="IPR050613">
    <property type="entry name" value="Sec_Metabolite_Reg"/>
</dbReference>
<evidence type="ECO:0000256" key="4">
    <source>
        <dbReference type="SAM" id="MobiDB-lite"/>
    </source>
</evidence>
<gene>
    <name evidence="6" type="ORF">K491DRAFT_741445</name>
</gene>
<dbReference type="SUPFAM" id="SSF57701">
    <property type="entry name" value="Zn2/Cys6 DNA-binding domain"/>
    <property type="match status" value="1"/>
</dbReference>
<accession>A0A6A6SJX8</accession>
<evidence type="ECO:0000256" key="3">
    <source>
        <dbReference type="ARBA" id="ARBA00023242"/>
    </source>
</evidence>
<dbReference type="GO" id="GO:0000981">
    <property type="term" value="F:DNA-binding transcription factor activity, RNA polymerase II-specific"/>
    <property type="evidence" value="ECO:0007669"/>
    <property type="project" value="InterPro"/>
</dbReference>
<dbReference type="PANTHER" id="PTHR31001">
    <property type="entry name" value="UNCHARACTERIZED TRANSCRIPTIONAL REGULATORY PROTEIN"/>
    <property type="match status" value="1"/>
</dbReference>
<dbReference type="SMART" id="SM00066">
    <property type="entry name" value="GAL4"/>
    <property type="match status" value="1"/>
</dbReference>
<reference evidence="6" key="1">
    <citation type="journal article" date="2020" name="Stud. Mycol.">
        <title>101 Dothideomycetes genomes: a test case for predicting lifestyles and emergence of pathogens.</title>
        <authorList>
            <person name="Haridas S."/>
            <person name="Albert R."/>
            <person name="Binder M."/>
            <person name="Bloem J."/>
            <person name="Labutti K."/>
            <person name="Salamov A."/>
            <person name="Andreopoulos B."/>
            <person name="Baker S."/>
            <person name="Barry K."/>
            <person name="Bills G."/>
            <person name="Bluhm B."/>
            <person name="Cannon C."/>
            <person name="Castanera R."/>
            <person name="Culley D."/>
            <person name="Daum C."/>
            <person name="Ezra D."/>
            <person name="Gonzalez J."/>
            <person name="Henrissat B."/>
            <person name="Kuo A."/>
            <person name="Liang C."/>
            <person name="Lipzen A."/>
            <person name="Lutzoni F."/>
            <person name="Magnuson J."/>
            <person name="Mondo S."/>
            <person name="Nolan M."/>
            <person name="Ohm R."/>
            <person name="Pangilinan J."/>
            <person name="Park H.-J."/>
            <person name="Ramirez L."/>
            <person name="Alfaro M."/>
            <person name="Sun H."/>
            <person name="Tritt A."/>
            <person name="Yoshinaga Y."/>
            <person name="Zwiers L.-H."/>
            <person name="Turgeon B."/>
            <person name="Goodwin S."/>
            <person name="Spatafora J."/>
            <person name="Crous P."/>
            <person name="Grigoriev I."/>
        </authorList>
    </citation>
    <scope>NUCLEOTIDE SEQUENCE</scope>
    <source>
        <strain evidence="6">CBS 122681</strain>
    </source>
</reference>
<dbReference type="CDD" id="cd00067">
    <property type="entry name" value="GAL4"/>
    <property type="match status" value="1"/>
</dbReference>
<proteinExistence type="predicted"/>
<dbReference type="Gene3D" id="4.10.240.10">
    <property type="entry name" value="Zn(2)-C6 fungal-type DNA-binding domain"/>
    <property type="match status" value="1"/>
</dbReference>
<dbReference type="Proteomes" id="UP000799324">
    <property type="component" value="Unassembled WGS sequence"/>
</dbReference>
<dbReference type="AlphaFoldDB" id="A0A6A6SJX8"/>
<keyword evidence="3" id="KW-0539">Nucleus</keyword>
<evidence type="ECO:0000256" key="1">
    <source>
        <dbReference type="ARBA" id="ARBA00004123"/>
    </source>
</evidence>
<dbReference type="PROSITE" id="PS00463">
    <property type="entry name" value="ZN2_CY6_FUNGAL_1"/>
    <property type="match status" value="1"/>
</dbReference>
<feature type="region of interest" description="Disordered" evidence="4">
    <location>
        <begin position="97"/>
        <end position="132"/>
    </location>
</feature>
<feature type="region of interest" description="Disordered" evidence="4">
    <location>
        <begin position="53"/>
        <end position="75"/>
    </location>
</feature>
<dbReference type="Pfam" id="PF00172">
    <property type="entry name" value="Zn_clus"/>
    <property type="match status" value="1"/>
</dbReference>
<dbReference type="InterPro" id="IPR036864">
    <property type="entry name" value="Zn2-C6_fun-type_DNA-bd_sf"/>
</dbReference>
<dbReference type="Pfam" id="PF04082">
    <property type="entry name" value="Fungal_trans"/>
    <property type="match status" value="1"/>
</dbReference>
<dbReference type="PROSITE" id="PS50048">
    <property type="entry name" value="ZN2_CY6_FUNGAL_2"/>
    <property type="match status" value="1"/>
</dbReference>